<dbReference type="PANTHER" id="PTHR43284">
    <property type="entry name" value="ASPARAGINE SYNTHETASE (GLUTAMINE-HYDROLYZING)"/>
    <property type="match status" value="1"/>
</dbReference>
<feature type="site" description="Important for beta-aspartyl-AMP intermediate formation" evidence="10">
    <location>
        <position position="369"/>
    </location>
</feature>
<dbReference type="Proteomes" id="UP000316095">
    <property type="component" value="Unassembled WGS sequence"/>
</dbReference>
<dbReference type="SUPFAM" id="SSF56235">
    <property type="entry name" value="N-terminal nucleophile aminohydrolases (Ntn hydrolases)"/>
    <property type="match status" value="1"/>
</dbReference>
<comment type="pathway">
    <text evidence="1">Amino-acid biosynthesis; L-asparagine biosynthesis; L-asparagine from L-aspartate (L-Gln route): step 1/1.</text>
</comment>
<dbReference type="InterPro" id="IPR017932">
    <property type="entry name" value="GATase_2_dom"/>
</dbReference>
<evidence type="ECO:0000259" key="11">
    <source>
        <dbReference type="PROSITE" id="PS51278"/>
    </source>
</evidence>
<dbReference type="OrthoDB" id="9763290at2"/>
<evidence type="ECO:0000256" key="3">
    <source>
        <dbReference type="ARBA" id="ARBA00012737"/>
    </source>
</evidence>
<dbReference type="AlphaFoldDB" id="A0A5C5XG81"/>
<dbReference type="Gene3D" id="3.40.50.620">
    <property type="entry name" value="HUPs"/>
    <property type="match status" value="1"/>
</dbReference>
<dbReference type="Gene3D" id="3.60.20.10">
    <property type="entry name" value="Glutamine Phosphoribosylpyrophosphate, subunit 1, domain 1"/>
    <property type="match status" value="1"/>
</dbReference>
<dbReference type="InterPro" id="IPR006426">
    <property type="entry name" value="Asn_synth_AEB"/>
</dbReference>
<comment type="similarity">
    <text evidence="2">Belongs to the asparagine synthetase family.</text>
</comment>
<dbReference type="SUPFAM" id="SSF52402">
    <property type="entry name" value="Adenine nucleotide alpha hydrolases-like"/>
    <property type="match status" value="1"/>
</dbReference>
<accession>A0A5C5XG81</accession>
<dbReference type="PROSITE" id="PS51278">
    <property type="entry name" value="GATASE_TYPE_2"/>
    <property type="match status" value="1"/>
</dbReference>
<dbReference type="EC" id="6.3.5.4" evidence="3"/>
<name>A0A5C5XG81_9PLAN</name>
<dbReference type="InterPro" id="IPR029055">
    <property type="entry name" value="Ntn_hydrolases_N"/>
</dbReference>
<dbReference type="InterPro" id="IPR014729">
    <property type="entry name" value="Rossmann-like_a/b/a_fold"/>
</dbReference>
<keyword evidence="8" id="KW-0028">Amino-acid biosynthesis</keyword>
<evidence type="ECO:0000256" key="1">
    <source>
        <dbReference type="ARBA" id="ARBA00005187"/>
    </source>
</evidence>
<sequence>MCGIVGAISLDGRPEFPASTLEKMCQAIQHRGPDDEHKYFEPGLAIGARRLSIIDVAHGRQPISNEDGQIQVAFNGELFDFPILREQLIQKGHTFKTHCDTEAWAHLYEEHEDDVFLQARGQFAACVWDKKKRKLLLGRDRAGIAPLYYTVVGNWLLWSSEIRGLLASGLVKAQPDRLGLDYFFNFFCMPTRRTCFEGIHMLPPGHQLTVENGKMNVRCYWDLDFPDAGDERQFKNPAQAEEEFAEILEASVRRRLFSEVPVCCYISGGLDSMTILGTVSRVREKPIQAFTLSLEDSGPVDEREQAEESAKVLNCPIDVLSIKPTEIAKAFPEQIVATEGPIFDTSTACLMMLAKRVHERGFKVALTGEGADELLAGYIWFRMAQKFHFPGHPLPRLFQKVLPLIVGGGRKHQAPMAAFHGTRIAQQTSYELLGQSREVLYSDQMWKAVGDYSPYEDVPGNCDDRIRKWSSLNQSLYAGFKIMLPGLLLAGKGDRITMNSSVEGRYPFLDEALVEFCSQIPVDMKLRKGQNKWLLRQVAARTLPTQISGRPKTMFRAHLMANFLAPDSPRWVSQLLSEEALKKSGYFNPRGVQRAIEVQKRGGKRSMRRYVLDMGLMATLSTQLWHHLYIDPTLCDLPDWTGV</sequence>
<feature type="binding site" evidence="9">
    <location>
        <position position="100"/>
    </location>
    <ligand>
        <name>L-glutamine</name>
        <dbReference type="ChEBI" id="CHEBI:58359"/>
    </ligand>
</feature>
<organism evidence="12 13">
    <name type="scientific">Rubinisphaera italica</name>
    <dbReference type="NCBI Taxonomy" id="2527969"/>
    <lineage>
        <taxon>Bacteria</taxon>
        <taxon>Pseudomonadati</taxon>
        <taxon>Planctomycetota</taxon>
        <taxon>Planctomycetia</taxon>
        <taxon>Planctomycetales</taxon>
        <taxon>Planctomycetaceae</taxon>
        <taxon>Rubinisphaera</taxon>
    </lineage>
</organism>
<dbReference type="NCBIfam" id="TIGR01536">
    <property type="entry name" value="asn_synth_AEB"/>
    <property type="match status" value="1"/>
</dbReference>
<comment type="catalytic activity">
    <reaction evidence="7">
        <text>L-aspartate + L-glutamine + ATP + H2O = L-asparagine + L-glutamate + AMP + diphosphate + H(+)</text>
        <dbReference type="Rhea" id="RHEA:12228"/>
        <dbReference type="ChEBI" id="CHEBI:15377"/>
        <dbReference type="ChEBI" id="CHEBI:15378"/>
        <dbReference type="ChEBI" id="CHEBI:29985"/>
        <dbReference type="ChEBI" id="CHEBI:29991"/>
        <dbReference type="ChEBI" id="CHEBI:30616"/>
        <dbReference type="ChEBI" id="CHEBI:33019"/>
        <dbReference type="ChEBI" id="CHEBI:58048"/>
        <dbReference type="ChEBI" id="CHEBI:58359"/>
        <dbReference type="ChEBI" id="CHEBI:456215"/>
        <dbReference type="EC" id="6.3.5.4"/>
    </reaction>
</comment>
<keyword evidence="5 9" id="KW-0067">ATP-binding</keyword>
<evidence type="ECO:0000256" key="5">
    <source>
        <dbReference type="ARBA" id="ARBA00022840"/>
    </source>
</evidence>
<dbReference type="CDD" id="cd00712">
    <property type="entry name" value="AsnB"/>
    <property type="match status" value="1"/>
</dbReference>
<dbReference type="InterPro" id="IPR033738">
    <property type="entry name" value="AsnB_N"/>
</dbReference>
<keyword evidence="6 8" id="KW-0315">Glutamine amidotransferase</keyword>
<evidence type="ECO:0000256" key="6">
    <source>
        <dbReference type="ARBA" id="ARBA00022962"/>
    </source>
</evidence>
<dbReference type="PIRSF" id="PIRSF001589">
    <property type="entry name" value="Asn_synthetase_glu-h"/>
    <property type="match status" value="1"/>
</dbReference>
<dbReference type="PANTHER" id="PTHR43284:SF1">
    <property type="entry name" value="ASPARAGINE SYNTHETASE"/>
    <property type="match status" value="1"/>
</dbReference>
<proteinExistence type="inferred from homology"/>
<dbReference type="GO" id="GO:0005829">
    <property type="term" value="C:cytosol"/>
    <property type="evidence" value="ECO:0007669"/>
    <property type="project" value="TreeGrafter"/>
</dbReference>
<evidence type="ECO:0000256" key="4">
    <source>
        <dbReference type="ARBA" id="ARBA00022741"/>
    </source>
</evidence>
<dbReference type="Pfam" id="PF00733">
    <property type="entry name" value="Asn_synthase"/>
    <property type="match status" value="1"/>
</dbReference>
<feature type="active site" description="For GATase activity" evidence="8">
    <location>
        <position position="2"/>
    </location>
</feature>
<dbReference type="EMBL" id="SJPG01000001">
    <property type="protein sequence ID" value="TWT61185.1"/>
    <property type="molecule type" value="Genomic_DNA"/>
</dbReference>
<dbReference type="InterPro" id="IPR001962">
    <property type="entry name" value="Asn_synthase"/>
</dbReference>
<dbReference type="GO" id="GO:0006529">
    <property type="term" value="P:asparagine biosynthetic process"/>
    <property type="evidence" value="ECO:0007669"/>
    <property type="project" value="UniProtKB-KW"/>
</dbReference>
<reference evidence="12 13" key="1">
    <citation type="submission" date="2019-02" db="EMBL/GenBank/DDBJ databases">
        <title>Deep-cultivation of Planctomycetes and their phenomic and genomic characterization uncovers novel biology.</title>
        <authorList>
            <person name="Wiegand S."/>
            <person name="Jogler M."/>
            <person name="Boedeker C."/>
            <person name="Pinto D."/>
            <person name="Vollmers J."/>
            <person name="Rivas-Marin E."/>
            <person name="Kohn T."/>
            <person name="Peeters S.H."/>
            <person name="Heuer A."/>
            <person name="Rast P."/>
            <person name="Oberbeckmann S."/>
            <person name="Bunk B."/>
            <person name="Jeske O."/>
            <person name="Meyerdierks A."/>
            <person name="Storesund J.E."/>
            <person name="Kallscheuer N."/>
            <person name="Luecker S."/>
            <person name="Lage O.M."/>
            <person name="Pohl T."/>
            <person name="Merkel B.J."/>
            <person name="Hornburger P."/>
            <person name="Mueller R.-W."/>
            <person name="Bruemmer F."/>
            <person name="Labrenz M."/>
            <person name="Spormann A.M."/>
            <person name="Op Den Camp H."/>
            <person name="Overmann J."/>
            <person name="Amann R."/>
            <person name="Jetten M.S.M."/>
            <person name="Mascher T."/>
            <person name="Medema M.H."/>
            <person name="Devos D.P."/>
            <person name="Kaster A.-K."/>
            <person name="Ovreas L."/>
            <person name="Rohde M."/>
            <person name="Galperin M.Y."/>
            <person name="Jogler C."/>
        </authorList>
    </citation>
    <scope>NUCLEOTIDE SEQUENCE [LARGE SCALE GENOMIC DNA]</scope>
    <source>
        <strain evidence="12 13">Pan54</strain>
    </source>
</reference>
<evidence type="ECO:0000256" key="8">
    <source>
        <dbReference type="PIRSR" id="PIRSR001589-1"/>
    </source>
</evidence>
<dbReference type="Pfam" id="PF13537">
    <property type="entry name" value="GATase_7"/>
    <property type="match status" value="1"/>
</dbReference>
<keyword evidence="12" id="KW-0436">Ligase</keyword>
<dbReference type="RefSeq" id="WP_146503207.1">
    <property type="nucleotide sequence ID" value="NZ_SJPG01000001.1"/>
</dbReference>
<dbReference type="GO" id="GO:0005524">
    <property type="term" value="F:ATP binding"/>
    <property type="evidence" value="ECO:0007669"/>
    <property type="project" value="UniProtKB-KW"/>
</dbReference>
<dbReference type="GO" id="GO:0004066">
    <property type="term" value="F:asparagine synthase (glutamine-hydrolyzing) activity"/>
    <property type="evidence" value="ECO:0007669"/>
    <property type="project" value="UniProtKB-EC"/>
</dbReference>
<protein>
    <recommendedName>
        <fullName evidence="3">asparagine synthase (glutamine-hydrolyzing)</fullName>
        <ecNumber evidence="3">6.3.5.4</ecNumber>
    </recommendedName>
</protein>
<evidence type="ECO:0000256" key="9">
    <source>
        <dbReference type="PIRSR" id="PIRSR001589-2"/>
    </source>
</evidence>
<feature type="domain" description="Glutamine amidotransferase type-2" evidence="11">
    <location>
        <begin position="2"/>
        <end position="213"/>
    </location>
</feature>
<evidence type="ECO:0000256" key="2">
    <source>
        <dbReference type="ARBA" id="ARBA00005752"/>
    </source>
</evidence>
<evidence type="ECO:0000256" key="10">
    <source>
        <dbReference type="PIRSR" id="PIRSR001589-3"/>
    </source>
</evidence>
<gene>
    <name evidence="12" type="primary">asnB_2</name>
    <name evidence="12" type="ORF">Pan54_19200</name>
</gene>
<keyword evidence="13" id="KW-1185">Reference proteome</keyword>
<keyword evidence="4 9" id="KW-0547">Nucleotide-binding</keyword>
<evidence type="ECO:0000256" key="7">
    <source>
        <dbReference type="ARBA" id="ARBA00048741"/>
    </source>
</evidence>
<comment type="caution">
    <text evidence="12">The sequence shown here is derived from an EMBL/GenBank/DDBJ whole genome shotgun (WGS) entry which is preliminary data.</text>
</comment>
<evidence type="ECO:0000313" key="13">
    <source>
        <dbReference type="Proteomes" id="UP000316095"/>
    </source>
</evidence>
<evidence type="ECO:0000313" key="12">
    <source>
        <dbReference type="EMBL" id="TWT61185.1"/>
    </source>
</evidence>
<dbReference type="CDD" id="cd01991">
    <property type="entry name" value="Asn_synthase_B_C"/>
    <property type="match status" value="1"/>
</dbReference>
<dbReference type="InterPro" id="IPR051786">
    <property type="entry name" value="ASN_synthetase/amidase"/>
</dbReference>
<keyword evidence="8" id="KW-0061">Asparagine biosynthesis</keyword>